<feature type="transmembrane region" description="Helical" evidence="6">
    <location>
        <begin position="107"/>
        <end position="127"/>
    </location>
</feature>
<proteinExistence type="inferred from homology"/>
<dbReference type="EMBL" id="SXDP01000001">
    <property type="protein sequence ID" value="NEZ45832.1"/>
    <property type="molecule type" value="Genomic_DNA"/>
</dbReference>
<dbReference type="GO" id="GO:0000271">
    <property type="term" value="P:polysaccharide biosynthetic process"/>
    <property type="evidence" value="ECO:0007669"/>
    <property type="project" value="InterPro"/>
</dbReference>
<dbReference type="PANTHER" id="PTHR38459:SF1">
    <property type="entry name" value="PROPHAGE BACTOPRENOL-LINKED GLUCOSE TRANSLOCASE HOMOLOG"/>
    <property type="match status" value="1"/>
</dbReference>
<dbReference type="InterPro" id="IPR051401">
    <property type="entry name" value="GtrA_CellWall_Glycosyl"/>
</dbReference>
<sequence length="136" mass="15522">MPYKKSFMQFLKYSLIGGLNIIIDFGILNLLWFSTTCYEGNINYLFKFISFCAYSTNGYFLNKKFTFNSKENSYFKYISVVGIAALLNGIILSNLTIHNFLNLKSVLWANISALIASITTGIISFVINKFLVFKNN</sequence>
<dbReference type="Proteomes" id="UP000473885">
    <property type="component" value="Unassembled WGS sequence"/>
</dbReference>
<accession>A0A6M0R6G6</accession>
<dbReference type="Pfam" id="PF04138">
    <property type="entry name" value="GtrA_DPMS_TM"/>
    <property type="match status" value="1"/>
</dbReference>
<evidence type="ECO:0000259" key="7">
    <source>
        <dbReference type="Pfam" id="PF04138"/>
    </source>
</evidence>
<keyword evidence="4 6" id="KW-1133">Transmembrane helix</keyword>
<evidence type="ECO:0000313" key="8">
    <source>
        <dbReference type="EMBL" id="NEZ45832.1"/>
    </source>
</evidence>
<feature type="transmembrane region" description="Helical" evidence="6">
    <location>
        <begin position="12"/>
        <end position="32"/>
    </location>
</feature>
<comment type="subcellular location">
    <subcellularLocation>
        <location evidence="1">Membrane</location>
        <topology evidence="1">Multi-pass membrane protein</topology>
    </subcellularLocation>
</comment>
<feature type="domain" description="GtrA/DPMS transmembrane" evidence="7">
    <location>
        <begin position="12"/>
        <end position="133"/>
    </location>
</feature>
<evidence type="ECO:0000256" key="1">
    <source>
        <dbReference type="ARBA" id="ARBA00004141"/>
    </source>
</evidence>
<gene>
    <name evidence="8" type="ORF">FDF74_01245</name>
</gene>
<dbReference type="InterPro" id="IPR007267">
    <property type="entry name" value="GtrA_DPMS_TM"/>
</dbReference>
<name>A0A6M0R6G6_9CLOT</name>
<evidence type="ECO:0000313" key="9">
    <source>
        <dbReference type="Proteomes" id="UP000473885"/>
    </source>
</evidence>
<dbReference type="RefSeq" id="WP_050606945.1">
    <property type="nucleotide sequence ID" value="NZ_CABKUB010000006.1"/>
</dbReference>
<evidence type="ECO:0000256" key="3">
    <source>
        <dbReference type="ARBA" id="ARBA00022692"/>
    </source>
</evidence>
<evidence type="ECO:0000256" key="6">
    <source>
        <dbReference type="SAM" id="Phobius"/>
    </source>
</evidence>
<reference evidence="8 9" key="1">
    <citation type="submission" date="2019-04" db="EMBL/GenBank/DDBJ databases">
        <title>Genome sequencing of Clostridium botulinum Groups I-IV and Clostridium butyricum.</title>
        <authorList>
            <person name="Brunt J."/>
            <person name="Van Vliet A.H.M."/>
            <person name="Stringer S.C."/>
            <person name="Carter A.T."/>
            <person name="Peck M.W."/>
        </authorList>
    </citation>
    <scope>NUCLEOTIDE SEQUENCE [LARGE SCALE GENOMIC DNA]</scope>
    <source>
        <strain evidence="8 9">IFR 18/094</strain>
    </source>
</reference>
<keyword evidence="3 6" id="KW-0812">Transmembrane</keyword>
<comment type="caution">
    <text evidence="8">The sequence shown here is derived from an EMBL/GenBank/DDBJ whole genome shotgun (WGS) entry which is preliminary data.</text>
</comment>
<evidence type="ECO:0000256" key="2">
    <source>
        <dbReference type="ARBA" id="ARBA00009399"/>
    </source>
</evidence>
<evidence type="ECO:0000256" key="4">
    <source>
        <dbReference type="ARBA" id="ARBA00022989"/>
    </source>
</evidence>
<keyword evidence="9" id="KW-1185">Reference proteome</keyword>
<comment type="similarity">
    <text evidence="2">Belongs to the GtrA family.</text>
</comment>
<dbReference type="OrthoDB" id="1910778at2"/>
<organism evidence="8 9">
    <name type="scientific">Clostridium niameyense</name>
    <dbReference type="NCBI Taxonomy" id="1622073"/>
    <lineage>
        <taxon>Bacteria</taxon>
        <taxon>Bacillati</taxon>
        <taxon>Bacillota</taxon>
        <taxon>Clostridia</taxon>
        <taxon>Eubacteriales</taxon>
        <taxon>Clostridiaceae</taxon>
        <taxon>Clostridium</taxon>
    </lineage>
</organism>
<protein>
    <submittedName>
        <fullName evidence="8">GtrA family protein</fullName>
    </submittedName>
</protein>
<feature type="transmembrane region" description="Helical" evidence="6">
    <location>
        <begin position="74"/>
        <end position="95"/>
    </location>
</feature>
<feature type="transmembrane region" description="Helical" evidence="6">
    <location>
        <begin position="44"/>
        <end position="62"/>
    </location>
</feature>
<dbReference type="AlphaFoldDB" id="A0A6M0R6G6"/>
<dbReference type="GO" id="GO:0005886">
    <property type="term" value="C:plasma membrane"/>
    <property type="evidence" value="ECO:0007669"/>
    <property type="project" value="TreeGrafter"/>
</dbReference>
<keyword evidence="5 6" id="KW-0472">Membrane</keyword>
<evidence type="ECO:0000256" key="5">
    <source>
        <dbReference type="ARBA" id="ARBA00023136"/>
    </source>
</evidence>
<dbReference type="PANTHER" id="PTHR38459">
    <property type="entry name" value="PROPHAGE BACTOPRENOL-LINKED GLUCOSE TRANSLOCASE HOMOLOG"/>
    <property type="match status" value="1"/>
</dbReference>